<evidence type="ECO:0000259" key="5">
    <source>
        <dbReference type="PROSITE" id="PS51391"/>
    </source>
</evidence>
<dbReference type="AlphaFoldDB" id="A0A811ULW2"/>
<gene>
    <name evidence="6" type="ORF">CCAP1982_LOCUS8267</name>
</gene>
<sequence length="895" mass="98671">MSTDTFDEDFFETRLEALKDTQEGIQQMSAWCLQHRVHHKKIVSCWLNVFKKVRVEHRLTLFYLANDVIQNSKRKRYEFVESWATALQRATTMVRDEKVKGKILRIFSIWEQREIYNEEYLSDLSGLLNINPPKKTQSVVADPSDDYTNGPLIANIRECVELSLATDNSFKKLPKAPNCDIEVIKQQIKDKSHSDDIEREIERYTTYAEAYSKHLHAEIRSRKEVLRNLDTAIKFYANQRGEVKVVVSAYKNFGSRIKLVKKKLDEITPNLPSPIPSPDINAPSPEPDADLQLPDDQSPISINLFKNSINGYSSYLDGKLPFDINDFKRDDSSSNKSSQPIEVIGSRSDDESYSSGTEYYKPDPITAYSNSTSISIPGLNPLPVPPVESGYTSLARSAQQYGILPPPPATTALFGGNNGIHHDYTASYTPDSGYHGGSSGATVGGNGSIGGQPLMPPPPPMPNLNAAENVSSGNGANNGNEDFNSTWNMNMSWTSLDNSNLSNSSYTRDSIDTPVSPPHFEREPNSSAAAAIEYSEHHTSNVLVSQQDVDHRQLHLPAFDVPAADLGIKLGLSKEKTRQLDIDHRNLISLTGSPHGNDSDKKSWLAEDQGFLGSNSGDVDYRSLQASGVESTSISSPQGLMAPPPPGLQKKTNSPQKSNASSSSDKDDAGSARYDPSDMVIDMDMSDEDLDDILREVNEQQSEVDSSQQSIGSGDGLQIDTTANETLEEESTGNARPALLETPPEYVPQPVWDNSQLGQVPLPPSYEPQNIGVNMEMQHHQPQHQQEMWHHQNNWQNDSNGHGGCVPPPPRPPFPLPFGNFAMNANMRGGRGGGTGWENSPQQNHFRNDRFPRPPRGGGHMGSPYYNRGGGGRGGNGGGMRGGFRGKFRGSPAWH</sequence>
<dbReference type="Gene3D" id="6.10.250.2560">
    <property type="match status" value="1"/>
</dbReference>
<dbReference type="GO" id="GO:0000993">
    <property type="term" value="F:RNA polymerase II complex binding"/>
    <property type="evidence" value="ECO:0007669"/>
    <property type="project" value="TreeGrafter"/>
</dbReference>
<dbReference type="CDD" id="cd16981">
    <property type="entry name" value="CID_RPRD_like"/>
    <property type="match status" value="1"/>
</dbReference>
<dbReference type="Gene3D" id="1.25.40.90">
    <property type="match status" value="1"/>
</dbReference>
<evidence type="ECO:0000256" key="3">
    <source>
        <dbReference type="ARBA" id="ARBA00034310"/>
    </source>
</evidence>
<feature type="compositionally biased region" description="Polar residues" evidence="4">
    <location>
        <begin position="627"/>
        <end position="638"/>
    </location>
</feature>
<dbReference type="GO" id="GO:0031124">
    <property type="term" value="P:mRNA 3'-end processing"/>
    <property type="evidence" value="ECO:0007669"/>
    <property type="project" value="TreeGrafter"/>
</dbReference>
<dbReference type="InterPro" id="IPR006569">
    <property type="entry name" value="CID_dom"/>
</dbReference>
<dbReference type="SUPFAM" id="SSF48464">
    <property type="entry name" value="ENTH/VHS domain"/>
    <property type="match status" value="1"/>
</dbReference>
<dbReference type="GO" id="GO:0097550">
    <property type="term" value="C:transcription preinitiation complex"/>
    <property type="evidence" value="ECO:0007669"/>
    <property type="project" value="UniProtKB-ARBA"/>
</dbReference>
<dbReference type="PANTHER" id="PTHR12460">
    <property type="entry name" value="CYCLIN-DEPENDENT KINASE INHIBITOR-RELATED PROTEIN"/>
    <property type="match status" value="1"/>
</dbReference>
<dbReference type="PROSITE" id="PS51391">
    <property type="entry name" value="CID"/>
    <property type="match status" value="1"/>
</dbReference>
<accession>A0A811ULW2</accession>
<keyword evidence="2" id="KW-0539">Nucleus</keyword>
<keyword evidence="7" id="KW-1185">Reference proteome</keyword>
<feature type="region of interest" description="Disordered" evidence="4">
    <location>
        <begin position="699"/>
        <end position="718"/>
    </location>
</feature>
<dbReference type="Proteomes" id="UP000606786">
    <property type="component" value="Unassembled WGS sequence"/>
</dbReference>
<feature type="compositionally biased region" description="Low complexity" evidence="4">
    <location>
        <begin position="463"/>
        <end position="481"/>
    </location>
</feature>
<evidence type="ECO:0000313" key="7">
    <source>
        <dbReference type="Proteomes" id="UP000606786"/>
    </source>
</evidence>
<feature type="compositionally biased region" description="Gly residues" evidence="4">
    <location>
        <begin position="868"/>
        <end position="885"/>
    </location>
</feature>
<feature type="region of interest" description="Disordered" evidence="4">
    <location>
        <begin position="627"/>
        <end position="680"/>
    </location>
</feature>
<dbReference type="InterPro" id="IPR008942">
    <property type="entry name" value="ENTH_VHS"/>
</dbReference>
<evidence type="ECO:0000256" key="1">
    <source>
        <dbReference type="ARBA" id="ARBA00004123"/>
    </source>
</evidence>
<dbReference type="PANTHER" id="PTHR12460:SF40">
    <property type="entry name" value="REGULATION OF NUCLEAR PRE-MRNA DOMAIN-CONTAINING PROTEIN 2"/>
    <property type="match status" value="1"/>
</dbReference>
<dbReference type="GO" id="GO:0001111">
    <property type="term" value="P:RNA polymerase II promoter clearance"/>
    <property type="evidence" value="ECO:0007669"/>
    <property type="project" value="UniProtKB-ARBA"/>
</dbReference>
<dbReference type="OrthoDB" id="10069473at2759"/>
<feature type="domain" description="CID" evidence="5">
    <location>
        <begin position="3"/>
        <end position="132"/>
    </location>
</feature>
<comment type="similarity">
    <text evidence="3">Belongs to the UPF0400 (RTT103) family.</text>
</comment>
<evidence type="ECO:0000313" key="6">
    <source>
        <dbReference type="EMBL" id="CAD6999741.1"/>
    </source>
</evidence>
<organism evidence="6 7">
    <name type="scientific">Ceratitis capitata</name>
    <name type="common">Mediterranean fruit fly</name>
    <name type="synonym">Tephritis capitata</name>
    <dbReference type="NCBI Taxonomy" id="7213"/>
    <lineage>
        <taxon>Eukaryota</taxon>
        <taxon>Metazoa</taxon>
        <taxon>Ecdysozoa</taxon>
        <taxon>Arthropoda</taxon>
        <taxon>Hexapoda</taxon>
        <taxon>Insecta</taxon>
        <taxon>Pterygota</taxon>
        <taxon>Neoptera</taxon>
        <taxon>Endopterygota</taxon>
        <taxon>Diptera</taxon>
        <taxon>Brachycera</taxon>
        <taxon>Muscomorpha</taxon>
        <taxon>Tephritoidea</taxon>
        <taxon>Tephritidae</taxon>
        <taxon>Ceratitis</taxon>
        <taxon>Ceratitis</taxon>
    </lineage>
</organism>
<feature type="region of interest" description="Disordered" evidence="4">
    <location>
        <begin position="831"/>
        <end position="895"/>
    </location>
</feature>
<dbReference type="SMART" id="SM00582">
    <property type="entry name" value="RPR"/>
    <property type="match status" value="1"/>
</dbReference>
<dbReference type="Pfam" id="PF04818">
    <property type="entry name" value="CID"/>
    <property type="match status" value="1"/>
</dbReference>
<reference evidence="6" key="1">
    <citation type="submission" date="2020-11" db="EMBL/GenBank/DDBJ databases">
        <authorList>
            <person name="Whitehead M."/>
        </authorList>
    </citation>
    <scope>NUCLEOTIDE SEQUENCE</scope>
    <source>
        <strain evidence="6">EGII</strain>
    </source>
</reference>
<feature type="region of interest" description="Disordered" evidence="4">
    <location>
        <begin position="268"/>
        <end position="297"/>
    </location>
</feature>
<comment type="caution">
    <text evidence="6">The sequence shown here is derived from an EMBL/GenBank/DDBJ whole genome shotgun (WGS) entry which is preliminary data.</text>
</comment>
<feature type="region of interest" description="Disordered" evidence="4">
    <location>
        <begin position="431"/>
        <end position="483"/>
    </location>
</feature>
<dbReference type="GO" id="GO:0042802">
    <property type="term" value="F:identical protein binding"/>
    <property type="evidence" value="ECO:0007669"/>
    <property type="project" value="UniProtKB-ARBA"/>
</dbReference>
<feature type="region of interest" description="Disordered" evidence="4">
    <location>
        <begin position="329"/>
        <end position="358"/>
    </location>
</feature>
<dbReference type="EMBL" id="CAJHJT010000012">
    <property type="protein sequence ID" value="CAD6999741.1"/>
    <property type="molecule type" value="Genomic_DNA"/>
</dbReference>
<name>A0A811ULW2_CERCA</name>
<feature type="compositionally biased region" description="Gly residues" evidence="4">
    <location>
        <begin position="434"/>
        <end position="450"/>
    </location>
</feature>
<dbReference type="GO" id="GO:0005654">
    <property type="term" value="C:nucleoplasm"/>
    <property type="evidence" value="ECO:0007669"/>
    <property type="project" value="UniProtKB-ARBA"/>
</dbReference>
<evidence type="ECO:0000256" key="2">
    <source>
        <dbReference type="ARBA" id="ARBA00023242"/>
    </source>
</evidence>
<comment type="subcellular location">
    <subcellularLocation>
        <location evidence="1">Nucleus</location>
    </subcellularLocation>
</comment>
<protein>
    <submittedName>
        <fullName evidence="6">(Mediterranean fruit fly) hypothetical protein</fullName>
    </submittedName>
</protein>
<feature type="region of interest" description="Disordered" evidence="4">
    <location>
        <begin position="501"/>
        <end position="526"/>
    </location>
</feature>
<evidence type="ECO:0000256" key="4">
    <source>
        <dbReference type="SAM" id="MobiDB-lite"/>
    </source>
</evidence>
<proteinExistence type="inferred from homology"/>
<dbReference type="FunFam" id="1.25.40.90:FF:000007">
    <property type="entry name" value="Regulation of nuclear pre-mRNA domain-containing protein 1B"/>
    <property type="match status" value="1"/>
</dbReference>